<dbReference type="EMBL" id="GBXM01105239">
    <property type="protein sequence ID" value="JAH03338.1"/>
    <property type="molecule type" value="Transcribed_RNA"/>
</dbReference>
<reference evidence="1" key="2">
    <citation type="journal article" date="2015" name="Fish Shellfish Immunol.">
        <title>Early steps in the European eel (Anguilla anguilla)-Vibrio vulnificus interaction in the gills: Role of the RtxA13 toxin.</title>
        <authorList>
            <person name="Callol A."/>
            <person name="Pajuelo D."/>
            <person name="Ebbesson L."/>
            <person name="Teles M."/>
            <person name="MacKenzie S."/>
            <person name="Amaro C."/>
        </authorList>
    </citation>
    <scope>NUCLEOTIDE SEQUENCE</scope>
</reference>
<reference evidence="1" key="1">
    <citation type="submission" date="2014-11" db="EMBL/GenBank/DDBJ databases">
        <authorList>
            <person name="Amaro Gonzalez C."/>
        </authorList>
    </citation>
    <scope>NUCLEOTIDE SEQUENCE</scope>
</reference>
<dbReference type="AlphaFoldDB" id="A0A0E9PHN2"/>
<name>A0A0E9PHN2_ANGAN</name>
<evidence type="ECO:0000313" key="1">
    <source>
        <dbReference type="EMBL" id="JAH03338.1"/>
    </source>
</evidence>
<protein>
    <submittedName>
        <fullName evidence="1">Uncharacterized protein</fullName>
    </submittedName>
</protein>
<sequence length="41" mass="5169">MFRISQRIQAFYQLLKPMLWLYISEVNRYIKHVQNILYHIT</sequence>
<accession>A0A0E9PHN2</accession>
<organism evidence="1">
    <name type="scientific">Anguilla anguilla</name>
    <name type="common">European freshwater eel</name>
    <name type="synonym">Muraena anguilla</name>
    <dbReference type="NCBI Taxonomy" id="7936"/>
    <lineage>
        <taxon>Eukaryota</taxon>
        <taxon>Metazoa</taxon>
        <taxon>Chordata</taxon>
        <taxon>Craniata</taxon>
        <taxon>Vertebrata</taxon>
        <taxon>Euteleostomi</taxon>
        <taxon>Actinopterygii</taxon>
        <taxon>Neopterygii</taxon>
        <taxon>Teleostei</taxon>
        <taxon>Anguilliformes</taxon>
        <taxon>Anguillidae</taxon>
        <taxon>Anguilla</taxon>
    </lineage>
</organism>
<proteinExistence type="predicted"/>